<name>A0A381TQ69_9ZZZZ</name>
<dbReference type="EMBL" id="UINC01004805">
    <property type="protein sequence ID" value="SVA16977.1"/>
    <property type="molecule type" value="Genomic_DNA"/>
</dbReference>
<proteinExistence type="predicted"/>
<dbReference type="SUPFAM" id="SSF49478">
    <property type="entry name" value="Cna protein B-type domain"/>
    <property type="match status" value="1"/>
</dbReference>
<sequence>MQKQLILRTFFLGASILCSWFLSGCAAIKAPEYPEIIYNHRQPLISVTYEYGEIKIQLPLDYPRDKPGTISFQVFSRGDTIRPMISILQPATDNFIAYLPQGVLDVDQASNYIKITPLDPNYRIYMVPFKGITYGAIILPPLKIKPWPLVVNGNVFLNRNDSTLVGVDVSIRKYGQLIKETKTDKNGKFKLTIPGDYKKDENLQLVAGHNLVFKLFKEKLDFSRSRVLTKEIGIGPSKALKEPLYLANKSNVHFRENPDIGSRTLFLLEEGETISVKRVTPGEYYGTIEVGLDGKKNVLFDGWVYRSDLKLLQFNNIFTRGAKVYKGTKDEDPL</sequence>
<evidence type="ECO:0000313" key="1">
    <source>
        <dbReference type="EMBL" id="SVA16977.1"/>
    </source>
</evidence>
<gene>
    <name evidence="1" type="ORF">METZ01_LOCUS69831</name>
</gene>
<evidence type="ECO:0008006" key="2">
    <source>
        <dbReference type="Google" id="ProtNLM"/>
    </source>
</evidence>
<dbReference type="PROSITE" id="PS51257">
    <property type="entry name" value="PROKAR_LIPOPROTEIN"/>
    <property type="match status" value="1"/>
</dbReference>
<protein>
    <recommendedName>
        <fullName evidence="2">Lipoprotein</fullName>
    </recommendedName>
</protein>
<accession>A0A381TQ69</accession>
<dbReference type="AlphaFoldDB" id="A0A381TQ69"/>
<reference evidence="1" key="1">
    <citation type="submission" date="2018-05" db="EMBL/GenBank/DDBJ databases">
        <authorList>
            <person name="Lanie J.A."/>
            <person name="Ng W.-L."/>
            <person name="Kazmierczak K.M."/>
            <person name="Andrzejewski T.M."/>
            <person name="Davidsen T.M."/>
            <person name="Wayne K.J."/>
            <person name="Tettelin H."/>
            <person name="Glass J.I."/>
            <person name="Rusch D."/>
            <person name="Podicherti R."/>
            <person name="Tsui H.-C.T."/>
            <person name="Winkler M.E."/>
        </authorList>
    </citation>
    <scope>NUCLEOTIDE SEQUENCE</scope>
</reference>
<organism evidence="1">
    <name type="scientific">marine metagenome</name>
    <dbReference type="NCBI Taxonomy" id="408172"/>
    <lineage>
        <taxon>unclassified sequences</taxon>
        <taxon>metagenomes</taxon>
        <taxon>ecological metagenomes</taxon>
    </lineage>
</organism>